<protein>
    <submittedName>
        <fullName evidence="1">Cytochrome P450</fullName>
    </submittedName>
</protein>
<dbReference type="Proteomes" id="UP000815677">
    <property type="component" value="Unassembled WGS sequence"/>
</dbReference>
<dbReference type="SUPFAM" id="SSF48264">
    <property type="entry name" value="Cytochrome P450"/>
    <property type="match status" value="1"/>
</dbReference>
<dbReference type="InterPro" id="IPR036396">
    <property type="entry name" value="Cyt_P450_sf"/>
</dbReference>
<evidence type="ECO:0000313" key="1">
    <source>
        <dbReference type="EMBL" id="GAT55796.1"/>
    </source>
</evidence>
<reference evidence="1" key="1">
    <citation type="submission" date="2014-09" db="EMBL/GenBank/DDBJ databases">
        <title>Genome sequence of the luminous mushroom Mycena chlorophos for searching fungal bioluminescence genes.</title>
        <authorList>
            <person name="Tanaka Y."/>
            <person name="Kasuga D."/>
            <person name="Oba Y."/>
            <person name="Hase S."/>
            <person name="Sato K."/>
            <person name="Oba Y."/>
            <person name="Sakakibara Y."/>
        </authorList>
    </citation>
    <scope>NUCLEOTIDE SEQUENCE</scope>
</reference>
<dbReference type="EMBL" id="DF849135">
    <property type="protein sequence ID" value="GAT55796.1"/>
    <property type="molecule type" value="Genomic_DNA"/>
</dbReference>
<gene>
    <name evidence="1" type="ORF">MCHLO_12525</name>
</gene>
<keyword evidence="2" id="KW-1185">Reference proteome</keyword>
<proteinExistence type="predicted"/>
<dbReference type="Gene3D" id="1.10.630.10">
    <property type="entry name" value="Cytochrome P450"/>
    <property type="match status" value="1"/>
</dbReference>
<evidence type="ECO:0000313" key="2">
    <source>
        <dbReference type="Proteomes" id="UP000815677"/>
    </source>
</evidence>
<accession>A0ABQ0M0V4</accession>
<organism evidence="1 2">
    <name type="scientific">Mycena chlorophos</name>
    <name type="common">Agaric fungus</name>
    <name type="synonym">Agaricus chlorophos</name>
    <dbReference type="NCBI Taxonomy" id="658473"/>
    <lineage>
        <taxon>Eukaryota</taxon>
        <taxon>Fungi</taxon>
        <taxon>Dikarya</taxon>
        <taxon>Basidiomycota</taxon>
        <taxon>Agaricomycotina</taxon>
        <taxon>Agaricomycetes</taxon>
        <taxon>Agaricomycetidae</taxon>
        <taxon>Agaricales</taxon>
        <taxon>Marasmiineae</taxon>
        <taxon>Mycenaceae</taxon>
        <taxon>Mycena</taxon>
    </lineage>
</organism>
<sequence length="136" mass="15230">MAGNLWQLVSPETYGTFEYDWQKKYGPLYRFKSALGQDRLMVGDPAALQFLTSEPTVIGLPSNRKVGKVVFGERTFWVLEAEEHRRARAALNPGFSGAVVRQLRPLFSDIASRIVQQWAKTCSASDSPVLINVVDL</sequence>
<name>A0ABQ0M0V4_MYCCL</name>